<reference evidence="1" key="1">
    <citation type="journal article" date="2021" name="Environ. Microbiol.">
        <title>Gene family expansions and transcriptome signatures uncover fungal adaptations to wood decay.</title>
        <authorList>
            <person name="Hage H."/>
            <person name="Miyauchi S."/>
            <person name="Viragh M."/>
            <person name="Drula E."/>
            <person name="Min B."/>
            <person name="Chaduli D."/>
            <person name="Navarro D."/>
            <person name="Favel A."/>
            <person name="Norest M."/>
            <person name="Lesage-Meessen L."/>
            <person name="Balint B."/>
            <person name="Merenyi Z."/>
            <person name="de Eugenio L."/>
            <person name="Morin E."/>
            <person name="Martinez A.T."/>
            <person name="Baldrian P."/>
            <person name="Stursova M."/>
            <person name="Martinez M.J."/>
            <person name="Novotny C."/>
            <person name="Magnuson J.K."/>
            <person name="Spatafora J.W."/>
            <person name="Maurice S."/>
            <person name="Pangilinan J."/>
            <person name="Andreopoulos W."/>
            <person name="LaButti K."/>
            <person name="Hundley H."/>
            <person name="Na H."/>
            <person name="Kuo A."/>
            <person name="Barry K."/>
            <person name="Lipzen A."/>
            <person name="Henrissat B."/>
            <person name="Riley R."/>
            <person name="Ahrendt S."/>
            <person name="Nagy L.G."/>
            <person name="Grigoriev I.V."/>
            <person name="Martin F."/>
            <person name="Rosso M.N."/>
        </authorList>
    </citation>
    <scope>NUCLEOTIDE SEQUENCE</scope>
    <source>
        <strain evidence="1">CBS 384.51</strain>
    </source>
</reference>
<dbReference type="Proteomes" id="UP001055072">
    <property type="component" value="Unassembled WGS sequence"/>
</dbReference>
<accession>A0ACB8U0Y0</accession>
<sequence>MTSSLDFAANELAQALSEQAFGISGFIMKEKGDTGVEAIAEIELLEGTVAEISLTSRGYQLKDSTHVYESIELALQAASPRYAEAKHAELVAKLSSLASSREK</sequence>
<proteinExistence type="predicted"/>
<evidence type="ECO:0000313" key="1">
    <source>
        <dbReference type="EMBL" id="KAI0087915.1"/>
    </source>
</evidence>
<protein>
    <submittedName>
        <fullName evidence="1">Uncharacterized protein</fullName>
    </submittedName>
</protein>
<name>A0ACB8U0Y0_9APHY</name>
<gene>
    <name evidence="1" type="ORF">BDY19DRAFT_230976</name>
</gene>
<comment type="caution">
    <text evidence="1">The sequence shown here is derived from an EMBL/GenBank/DDBJ whole genome shotgun (WGS) entry which is preliminary data.</text>
</comment>
<keyword evidence="2" id="KW-1185">Reference proteome</keyword>
<evidence type="ECO:0000313" key="2">
    <source>
        <dbReference type="Proteomes" id="UP001055072"/>
    </source>
</evidence>
<dbReference type="EMBL" id="MU274916">
    <property type="protein sequence ID" value="KAI0087915.1"/>
    <property type="molecule type" value="Genomic_DNA"/>
</dbReference>
<organism evidence="1 2">
    <name type="scientific">Irpex rosettiformis</name>
    <dbReference type="NCBI Taxonomy" id="378272"/>
    <lineage>
        <taxon>Eukaryota</taxon>
        <taxon>Fungi</taxon>
        <taxon>Dikarya</taxon>
        <taxon>Basidiomycota</taxon>
        <taxon>Agaricomycotina</taxon>
        <taxon>Agaricomycetes</taxon>
        <taxon>Polyporales</taxon>
        <taxon>Irpicaceae</taxon>
        <taxon>Irpex</taxon>
    </lineage>
</organism>